<evidence type="ECO:0000256" key="1">
    <source>
        <dbReference type="SAM" id="MobiDB-lite"/>
    </source>
</evidence>
<reference evidence="2 3" key="1">
    <citation type="journal article" date="2015" name="Genome Announc.">
        <title>Draft Genome Sequence and Gene Annotation of the Entomopathogenic Fungus Verticillium hemipterigenum.</title>
        <authorList>
            <person name="Horn F."/>
            <person name="Habel A."/>
            <person name="Scharf D.H."/>
            <person name="Dworschak J."/>
            <person name="Brakhage A.A."/>
            <person name="Guthke R."/>
            <person name="Hertweck C."/>
            <person name="Linde J."/>
        </authorList>
    </citation>
    <scope>NUCLEOTIDE SEQUENCE [LARGE SCALE GENOMIC DNA]</scope>
</reference>
<name>A0A0A1TJH9_9HYPO</name>
<keyword evidence="3" id="KW-1185">Reference proteome</keyword>
<organism evidence="2 3">
    <name type="scientific">[Torrubiella] hemipterigena</name>
    <dbReference type="NCBI Taxonomy" id="1531966"/>
    <lineage>
        <taxon>Eukaryota</taxon>
        <taxon>Fungi</taxon>
        <taxon>Dikarya</taxon>
        <taxon>Ascomycota</taxon>
        <taxon>Pezizomycotina</taxon>
        <taxon>Sordariomycetes</taxon>
        <taxon>Hypocreomycetidae</taxon>
        <taxon>Hypocreales</taxon>
        <taxon>Clavicipitaceae</taxon>
        <taxon>Clavicipitaceae incertae sedis</taxon>
        <taxon>'Torrubiella' clade</taxon>
    </lineage>
</organism>
<dbReference type="Proteomes" id="UP000039046">
    <property type="component" value="Unassembled WGS sequence"/>
</dbReference>
<proteinExistence type="predicted"/>
<evidence type="ECO:0000313" key="3">
    <source>
        <dbReference type="Proteomes" id="UP000039046"/>
    </source>
</evidence>
<protein>
    <submittedName>
        <fullName evidence="2">Uncharacterized protein</fullName>
    </submittedName>
</protein>
<sequence length="159" mass="17867">MTTHAIRRPPNRCSYATGTVADLAVSAELQHQRRTYDLDAEYPVVQHDELMVLDISDEPQADAQPNVIQLDDNDGTEDPFFTPPPNETEPQQPVILSSKDLQESAASFAKLAQARYDDETMAYGLILNAIQESLKLLRNEKQTKIIKTALSNIPRYWPA</sequence>
<dbReference type="HOGENOM" id="CLU_1662038_0_0_1"/>
<accession>A0A0A1TJH9</accession>
<dbReference type="EMBL" id="CDHN01000010">
    <property type="protein sequence ID" value="CEJ95249.1"/>
    <property type="molecule type" value="Genomic_DNA"/>
</dbReference>
<evidence type="ECO:0000313" key="2">
    <source>
        <dbReference type="EMBL" id="CEJ95249.1"/>
    </source>
</evidence>
<gene>
    <name evidence="2" type="ORF">VHEMI10740</name>
</gene>
<feature type="region of interest" description="Disordered" evidence="1">
    <location>
        <begin position="68"/>
        <end position="92"/>
    </location>
</feature>
<dbReference type="AlphaFoldDB" id="A0A0A1TJH9"/>